<dbReference type="InterPro" id="IPR029063">
    <property type="entry name" value="SAM-dependent_MTases_sf"/>
</dbReference>
<keyword evidence="1" id="KW-0489">Methyltransferase</keyword>
<name>A0A5N0TLM9_9GAMM</name>
<sequence length="350" mass="40155">MAWAEAGRVPDALVRAGIRHLCRRRLADIGADRDDLADQRTERFARQMSASPIALVPDLANEQHYEVPSAFFDLVLGTHRKYSCACWDEGITHLDAAEARALEVTCERAALSDGMDILDLGCGWGTLSLWMAERYPASRILAVSNSAPQRRHIEAEAARRGLGNLQVVTADMNHFQPERRFDRVVSVEMFEHMRNQARLMERIAGWLRPGGQCFIHVFCHRSTPYAFEDNGPGDWMSRHFFSGGIMPSADLLPRFQQHLKLRRRWSWSGRHYQRTSNAWLANLDARREQVRDVLVPVYGADQVERWIGRWRIFFMACAELFGMNDGHEWFVSHYRFGRQADSPDRTAAPS</sequence>
<dbReference type="RefSeq" id="WP_150862601.1">
    <property type="nucleotide sequence ID" value="NZ_VYXP01000001.1"/>
</dbReference>
<dbReference type="PANTHER" id="PTHR43832">
    <property type="match status" value="1"/>
</dbReference>
<organism evidence="1 2">
    <name type="scientific">Marinihelvus fidelis</name>
    <dbReference type="NCBI Taxonomy" id="2613842"/>
    <lineage>
        <taxon>Bacteria</taxon>
        <taxon>Pseudomonadati</taxon>
        <taxon>Pseudomonadota</taxon>
        <taxon>Gammaproteobacteria</taxon>
        <taxon>Chromatiales</taxon>
        <taxon>Wenzhouxiangellaceae</taxon>
        <taxon>Marinihelvus</taxon>
    </lineage>
</organism>
<dbReference type="AlphaFoldDB" id="A0A5N0TLM9"/>
<dbReference type="CDD" id="cd02440">
    <property type="entry name" value="AdoMet_MTases"/>
    <property type="match status" value="1"/>
</dbReference>
<evidence type="ECO:0000313" key="1">
    <source>
        <dbReference type="EMBL" id="KAA9134239.1"/>
    </source>
</evidence>
<keyword evidence="2" id="KW-1185">Reference proteome</keyword>
<accession>A0A5N0TLM9</accession>
<dbReference type="Gene3D" id="3.40.50.150">
    <property type="entry name" value="Vaccinia Virus protein VP39"/>
    <property type="match status" value="1"/>
</dbReference>
<dbReference type="GO" id="GO:0008168">
    <property type="term" value="F:methyltransferase activity"/>
    <property type="evidence" value="ECO:0007669"/>
    <property type="project" value="UniProtKB-KW"/>
</dbReference>
<dbReference type="Proteomes" id="UP000325372">
    <property type="component" value="Unassembled WGS sequence"/>
</dbReference>
<evidence type="ECO:0000313" key="2">
    <source>
        <dbReference type="Proteomes" id="UP000325372"/>
    </source>
</evidence>
<protein>
    <submittedName>
        <fullName evidence="1">Class I SAM-dependent methyltransferase</fullName>
    </submittedName>
</protein>
<proteinExistence type="predicted"/>
<dbReference type="Pfam" id="PF02353">
    <property type="entry name" value="CMAS"/>
    <property type="match status" value="1"/>
</dbReference>
<dbReference type="GO" id="GO:0032259">
    <property type="term" value="P:methylation"/>
    <property type="evidence" value="ECO:0007669"/>
    <property type="project" value="UniProtKB-KW"/>
</dbReference>
<dbReference type="PANTHER" id="PTHR43832:SF1">
    <property type="entry name" value="S-ADENOSYL-L-METHIONINE-DEPENDENT METHYLTRANSFERASES SUPERFAMILY PROTEIN"/>
    <property type="match status" value="1"/>
</dbReference>
<dbReference type="SUPFAM" id="SSF53335">
    <property type="entry name" value="S-adenosyl-L-methionine-dependent methyltransferases"/>
    <property type="match status" value="1"/>
</dbReference>
<keyword evidence="1" id="KW-0808">Transferase</keyword>
<reference evidence="1 2" key="1">
    <citation type="submission" date="2019-09" db="EMBL/GenBank/DDBJ databases">
        <title>Wenzhouxiangella sp. Genome sequencing and assembly.</title>
        <authorList>
            <person name="Zhang R."/>
        </authorList>
    </citation>
    <scope>NUCLEOTIDE SEQUENCE [LARGE SCALE GENOMIC DNA]</scope>
    <source>
        <strain evidence="1 2">W260</strain>
    </source>
</reference>
<dbReference type="FunFam" id="3.40.50.150:FF:000554">
    <property type="entry name" value="Cation-transporting ATPase"/>
    <property type="match status" value="1"/>
</dbReference>
<dbReference type="EMBL" id="VYXP01000001">
    <property type="protein sequence ID" value="KAA9134239.1"/>
    <property type="molecule type" value="Genomic_DNA"/>
</dbReference>
<gene>
    <name evidence="1" type="ORF">F3N42_01215</name>
</gene>
<comment type="caution">
    <text evidence="1">The sequence shown here is derived from an EMBL/GenBank/DDBJ whole genome shotgun (WGS) entry which is preliminary data.</text>
</comment>